<dbReference type="GO" id="GO:0006139">
    <property type="term" value="P:nucleobase-containing compound metabolic process"/>
    <property type="evidence" value="ECO:0007669"/>
    <property type="project" value="InterPro"/>
</dbReference>
<evidence type="ECO:0000259" key="2">
    <source>
        <dbReference type="PROSITE" id="PS50126"/>
    </source>
</evidence>
<dbReference type="Pfam" id="PF17674">
    <property type="entry name" value="HHH_9"/>
    <property type="match status" value="1"/>
</dbReference>
<dbReference type="Gene3D" id="1.10.3500.10">
    <property type="entry name" value="Tex N-terminal region-like"/>
    <property type="match status" value="1"/>
</dbReference>
<dbReference type="InterPro" id="IPR006641">
    <property type="entry name" value="YqgF/RNaseH-like_dom"/>
</dbReference>
<dbReference type="Gene3D" id="2.40.50.140">
    <property type="entry name" value="Nucleic acid-binding proteins"/>
    <property type="match status" value="1"/>
</dbReference>
<gene>
    <name evidence="3" type="ORF">CKF54_00285</name>
</gene>
<dbReference type="Pfam" id="PF12836">
    <property type="entry name" value="HHH_3"/>
    <property type="match status" value="1"/>
</dbReference>
<dbReference type="FunFam" id="1.10.150.310:FF:000001">
    <property type="entry name" value="RNA-binding transcriptional accessory protein"/>
    <property type="match status" value="1"/>
</dbReference>
<dbReference type="InterPro" id="IPR010994">
    <property type="entry name" value="RuvA_2-like"/>
</dbReference>
<dbReference type="Pfam" id="PF22706">
    <property type="entry name" value="Tex_central_region"/>
    <property type="match status" value="1"/>
</dbReference>
<dbReference type="EMBL" id="NRHC01000002">
    <property type="protein sequence ID" value="RIY34467.1"/>
    <property type="molecule type" value="Genomic_DNA"/>
</dbReference>
<dbReference type="GO" id="GO:0006412">
    <property type="term" value="P:translation"/>
    <property type="evidence" value="ECO:0007669"/>
    <property type="project" value="TreeGrafter"/>
</dbReference>
<dbReference type="FunFam" id="3.30.420.140:FF:000001">
    <property type="entry name" value="RNA-binding transcriptional accessory protein"/>
    <property type="match status" value="1"/>
</dbReference>
<feature type="region of interest" description="Disordered" evidence="1">
    <location>
        <begin position="778"/>
        <end position="843"/>
    </location>
</feature>
<dbReference type="InterPro" id="IPR023323">
    <property type="entry name" value="Tex-like_dom_sf"/>
</dbReference>
<feature type="domain" description="S1 motif" evidence="2">
    <location>
        <begin position="651"/>
        <end position="720"/>
    </location>
</feature>
<organism evidence="3 4">
    <name type="scientific">Psittacicella hinzii</name>
    <dbReference type="NCBI Taxonomy" id="2028575"/>
    <lineage>
        <taxon>Bacteria</taxon>
        <taxon>Pseudomonadati</taxon>
        <taxon>Pseudomonadota</taxon>
        <taxon>Gammaproteobacteria</taxon>
        <taxon>Pasteurellales</taxon>
        <taxon>Psittacicellaceae</taxon>
        <taxon>Psittacicella</taxon>
    </lineage>
</organism>
<dbReference type="InterPro" id="IPR032639">
    <property type="entry name" value="Tex_YqgF"/>
</dbReference>
<dbReference type="InterPro" id="IPR037027">
    <property type="entry name" value="YqgF/RNaseH-like_dom_sf"/>
</dbReference>
<dbReference type="Gene3D" id="3.30.420.140">
    <property type="entry name" value="YqgF/RNase H-like domain"/>
    <property type="match status" value="1"/>
</dbReference>
<dbReference type="AlphaFoldDB" id="A0A3A1YEB4"/>
<dbReference type="InterPro" id="IPR012340">
    <property type="entry name" value="NA-bd_OB-fold"/>
</dbReference>
<comment type="caution">
    <text evidence="3">The sequence shown here is derived from an EMBL/GenBank/DDBJ whole genome shotgun (WGS) entry which is preliminary data.</text>
</comment>
<sequence>MLSIEKRIAQELEVNPRQIEAAIRLINEGATIPFIARYRKEETEGLTDEQLREFQVRFNYLTDLEDRKKSIISSISEQGKLTPELEQQINDCLVKADLEYLYIPYRPKRKTKATKAREAGLEPLALELWQSTDVNLDLDKVVAPYLSEEYNTTKASLDGALLILVDNFADNTNLLSELKDYLNSVATIEAKVIEGKEKEGDKFKDYFDYSEVLCHIKSHRFLALWRGRAEGVLSLHLNPNPANIPVNPVDYIIEKHATKDLAIDLVPNTPLNSWRRQALSWTWKVKLSSILETELLNARHEMAEPDAYNSFAHNLKSLLLKSPVKSQNILGLDPGIRTGIKFATIDGQTKLLDHGVIYLIESKEKAAQKLLEQVKKHQVTLVVIGNGTACRETLEFVEKTFKDNNITDVHTLVVNEAGASVYSASELAVAEFPELDVSIRGAVSIARRALDPLAELVKIDPKSIGVGQYQHDLNARELTNRLEATIEDCVNYVGVNLNTASEYLLRRISGLNKITASNIVKFREENGFFTSRQDLLKVSRLGPKAFEQCAGFLRVVGENTNVLDNSAVHPEAYAVVEKMASDLGVELATLVGNTELLQQLDPQNYVSKKFGLPTIEDIIKELEKPGRDPRGVYEPIQYKEGIEDIKQLEVGMIMNGLVTNVTDFGAFVDIGVHTDGLVHISRMSSSFIADPYDFLKSGEQIQVQVFAVDVARNRIDLTMIFEGQKKTAPKYHVSKIKSEEEAQRLNAVLEQQKEYLAQAENAGLEVDLKLFKLLAKPQHNQNNKAKNEHRAKNESKHKGKVKPNANKAQKSAPKGKFSNNRVKEKKVNMEEKFNALLTRFNKK</sequence>
<dbReference type="InterPro" id="IPR023319">
    <property type="entry name" value="Tex-like_HTH_dom_sf"/>
</dbReference>
<dbReference type="PANTHER" id="PTHR10724">
    <property type="entry name" value="30S RIBOSOMAL PROTEIN S1"/>
    <property type="match status" value="1"/>
</dbReference>
<dbReference type="Gene3D" id="1.10.10.650">
    <property type="entry name" value="RuvA domain 2-like"/>
    <property type="match status" value="1"/>
</dbReference>
<name>A0A3A1YEB4_9GAMM</name>
<dbReference type="GO" id="GO:0003735">
    <property type="term" value="F:structural constituent of ribosome"/>
    <property type="evidence" value="ECO:0007669"/>
    <property type="project" value="TreeGrafter"/>
</dbReference>
<dbReference type="GO" id="GO:0003729">
    <property type="term" value="F:mRNA binding"/>
    <property type="evidence" value="ECO:0007669"/>
    <property type="project" value="TreeGrafter"/>
</dbReference>
<dbReference type="PROSITE" id="PS50126">
    <property type="entry name" value="S1"/>
    <property type="match status" value="1"/>
</dbReference>
<keyword evidence="4" id="KW-1185">Reference proteome</keyword>
<dbReference type="Pfam" id="PF09371">
    <property type="entry name" value="Tex_N"/>
    <property type="match status" value="1"/>
</dbReference>
<dbReference type="SUPFAM" id="SSF53098">
    <property type="entry name" value="Ribonuclease H-like"/>
    <property type="match status" value="1"/>
</dbReference>
<evidence type="ECO:0000313" key="3">
    <source>
        <dbReference type="EMBL" id="RIY34467.1"/>
    </source>
</evidence>
<dbReference type="InterPro" id="IPR044146">
    <property type="entry name" value="S1_Tex"/>
</dbReference>
<dbReference type="InterPro" id="IPR012337">
    <property type="entry name" value="RNaseH-like_sf"/>
</dbReference>
<feature type="compositionally biased region" description="Basic and acidic residues" evidence="1">
    <location>
        <begin position="821"/>
        <end position="833"/>
    </location>
</feature>
<feature type="compositionally biased region" description="Basic and acidic residues" evidence="1">
    <location>
        <begin position="785"/>
        <end position="796"/>
    </location>
</feature>
<evidence type="ECO:0000313" key="4">
    <source>
        <dbReference type="Proteomes" id="UP000265691"/>
    </source>
</evidence>
<dbReference type="SUPFAM" id="SSF50249">
    <property type="entry name" value="Nucleic acid-binding proteins"/>
    <property type="match status" value="1"/>
</dbReference>
<dbReference type="PANTHER" id="PTHR10724:SF10">
    <property type="entry name" value="S1 RNA-BINDING DOMAIN-CONTAINING PROTEIN 1"/>
    <property type="match status" value="1"/>
</dbReference>
<dbReference type="InterPro" id="IPR003029">
    <property type="entry name" value="S1_domain"/>
</dbReference>
<dbReference type="InterPro" id="IPR041692">
    <property type="entry name" value="HHH_9"/>
</dbReference>
<dbReference type="RefSeq" id="WP_119524201.1">
    <property type="nucleotide sequence ID" value="NZ_NRHC01000002.1"/>
</dbReference>
<proteinExistence type="predicted"/>
<dbReference type="FunFam" id="1.10.10.650:FF:000001">
    <property type="entry name" value="S1 RNA-binding domain 1"/>
    <property type="match status" value="1"/>
</dbReference>
<evidence type="ECO:0000256" key="1">
    <source>
        <dbReference type="SAM" id="MobiDB-lite"/>
    </source>
</evidence>
<dbReference type="InterPro" id="IPR018974">
    <property type="entry name" value="Tex-like_N"/>
</dbReference>
<dbReference type="Gene3D" id="1.10.150.310">
    <property type="entry name" value="Tex RuvX-like domain-like"/>
    <property type="match status" value="1"/>
</dbReference>
<dbReference type="GO" id="GO:0005737">
    <property type="term" value="C:cytoplasm"/>
    <property type="evidence" value="ECO:0007669"/>
    <property type="project" value="UniProtKB-ARBA"/>
</dbReference>
<accession>A0A3A1YEB4</accession>
<dbReference type="SMART" id="SM00316">
    <property type="entry name" value="S1"/>
    <property type="match status" value="1"/>
</dbReference>
<dbReference type="Pfam" id="PF00575">
    <property type="entry name" value="S1"/>
    <property type="match status" value="1"/>
</dbReference>
<dbReference type="SUPFAM" id="SSF158832">
    <property type="entry name" value="Tex N-terminal region-like"/>
    <property type="match status" value="1"/>
</dbReference>
<protein>
    <recommendedName>
        <fullName evidence="2">S1 motif domain-containing protein</fullName>
    </recommendedName>
</protein>
<dbReference type="Pfam" id="PF16921">
    <property type="entry name" value="Tex_YqgF"/>
    <property type="match status" value="1"/>
</dbReference>
<dbReference type="FunFam" id="2.40.50.140:FF:000051">
    <property type="entry name" value="RNA-binding transcriptional accessory protein"/>
    <property type="match status" value="1"/>
</dbReference>
<dbReference type="CDD" id="cd05685">
    <property type="entry name" value="S1_Tex"/>
    <property type="match status" value="1"/>
</dbReference>
<dbReference type="SUPFAM" id="SSF47781">
    <property type="entry name" value="RuvA domain 2-like"/>
    <property type="match status" value="2"/>
</dbReference>
<dbReference type="InterPro" id="IPR050437">
    <property type="entry name" value="Ribos_protein_bS1-like"/>
</dbReference>
<dbReference type="OrthoDB" id="9804714at2"/>
<dbReference type="SMART" id="SM00732">
    <property type="entry name" value="YqgFc"/>
    <property type="match status" value="1"/>
</dbReference>
<reference evidence="3 4" key="1">
    <citation type="submission" date="2017-08" db="EMBL/GenBank/DDBJ databases">
        <title>Reclassification of Bisgaard taxon 37 and 44.</title>
        <authorList>
            <person name="Christensen H."/>
        </authorList>
    </citation>
    <scope>NUCLEOTIDE SEQUENCE [LARGE SCALE GENOMIC DNA]</scope>
    <source>
        <strain evidence="3 4">B96_3</strain>
    </source>
</reference>
<dbReference type="Proteomes" id="UP000265691">
    <property type="component" value="Unassembled WGS sequence"/>
</dbReference>
<dbReference type="InterPro" id="IPR055179">
    <property type="entry name" value="Tex-like_central_region"/>
</dbReference>